<dbReference type="Gene3D" id="2.40.50.140">
    <property type="entry name" value="Nucleic acid-binding proteins"/>
    <property type="match status" value="1"/>
</dbReference>
<gene>
    <name evidence="5" type="primary">csl4</name>
    <name evidence="6" type="ORF">BFW01_g10561</name>
    <name evidence="5" type="ORF">DBV05_g374</name>
</gene>
<evidence type="ECO:0000256" key="1">
    <source>
        <dbReference type="ARBA" id="ARBA00004604"/>
    </source>
</evidence>
<dbReference type="Pfam" id="PF14382">
    <property type="entry name" value="ECR1_N"/>
    <property type="match status" value="1"/>
</dbReference>
<dbReference type="FunFam" id="2.40.50.140:FF:000164">
    <property type="entry name" value="Exosome complex component CSL4"/>
    <property type="match status" value="1"/>
</dbReference>
<evidence type="ECO:0000256" key="3">
    <source>
        <dbReference type="ARBA" id="ARBA00022835"/>
    </source>
</evidence>
<dbReference type="CDD" id="cd05791">
    <property type="entry name" value="S1_CSL4"/>
    <property type="match status" value="1"/>
</dbReference>
<dbReference type="SMART" id="SM00316">
    <property type="entry name" value="S1"/>
    <property type="match status" value="1"/>
</dbReference>
<feature type="domain" description="S1 motif" evidence="4">
    <location>
        <begin position="90"/>
        <end position="168"/>
    </location>
</feature>
<dbReference type="AlphaFoldDB" id="A0A5N5DTH4"/>
<proteinExistence type="predicted"/>
<dbReference type="InterPro" id="IPR003029">
    <property type="entry name" value="S1_domain"/>
</dbReference>
<evidence type="ECO:0000313" key="7">
    <source>
        <dbReference type="Proteomes" id="UP000325902"/>
    </source>
</evidence>
<keyword evidence="2" id="KW-0963">Cytoplasm</keyword>
<accession>A0A5N5DTH4</accession>
<name>A0A5N5DTH4_9PEZI</name>
<dbReference type="SUPFAM" id="SSF50249">
    <property type="entry name" value="Nucleic acid-binding proteins"/>
    <property type="match status" value="1"/>
</dbReference>
<dbReference type="InterPro" id="IPR019495">
    <property type="entry name" value="EXOSC1_C"/>
</dbReference>
<dbReference type="PANTHER" id="PTHR12686:SF8">
    <property type="entry name" value="EXOSOME COMPLEX COMPONENT CSL4"/>
    <property type="match status" value="1"/>
</dbReference>
<comment type="subcellular location">
    <subcellularLocation>
        <location evidence="1">Nucleus</location>
        <location evidence="1">Nucleolus</location>
    </subcellularLocation>
</comment>
<dbReference type="Proteomes" id="UP000627934">
    <property type="component" value="Unassembled WGS sequence"/>
</dbReference>
<reference evidence="6" key="1">
    <citation type="submission" date="2016-08" db="EMBL/GenBank/DDBJ databases">
        <authorList>
            <person name="Yan J."/>
        </authorList>
    </citation>
    <scope>NUCLEOTIDE SEQUENCE</scope>
    <source>
        <strain evidence="6">CSS-01s</strain>
    </source>
</reference>
<sequence>MSLPTLALPGQPLGPANKYAPGPGIHIQDAQLCASLLGPVSETKPLKRAAAGASTTTSSMPALSVARPQTGSSAAVYASIGASNILPEVDSIVLARVTRLTPRQATVEILVVGETVCREGFQGIIRREDVRATEKDRVKIGDMFRVGDIVRGVVISLGDQQNYYLSTATNELGVVMARSEAENQMYPISWKEFRDPKTGMTESRKVAKPF</sequence>
<dbReference type="PANTHER" id="PTHR12686">
    <property type="entry name" value="3'-5' EXORIBONUCLEASE CSL4-RELATED"/>
    <property type="match status" value="1"/>
</dbReference>
<dbReference type="GO" id="GO:0005730">
    <property type="term" value="C:nucleolus"/>
    <property type="evidence" value="ECO:0007669"/>
    <property type="project" value="UniProtKB-SubCell"/>
</dbReference>
<comment type="caution">
    <text evidence="5">The sequence shown here is derived from an EMBL/GenBank/DDBJ whole genome shotgun (WGS) entry which is preliminary data.</text>
</comment>
<dbReference type="InterPro" id="IPR012340">
    <property type="entry name" value="NA-bd_OB-fold"/>
</dbReference>
<dbReference type="InterPro" id="IPR039771">
    <property type="entry name" value="Csl4"/>
</dbReference>
<evidence type="ECO:0000259" key="4">
    <source>
        <dbReference type="PROSITE" id="PS50126"/>
    </source>
</evidence>
<dbReference type="OrthoDB" id="440760at2759"/>
<dbReference type="Pfam" id="PF10447">
    <property type="entry name" value="EXOSC1"/>
    <property type="match status" value="2"/>
</dbReference>
<evidence type="ECO:0000313" key="6">
    <source>
        <dbReference type="EMBL" id="KAF9629358.1"/>
    </source>
</evidence>
<dbReference type="EMBL" id="MDYX01000024">
    <property type="protein sequence ID" value="KAF9629358.1"/>
    <property type="molecule type" value="Genomic_DNA"/>
</dbReference>
<dbReference type="GO" id="GO:0006396">
    <property type="term" value="P:RNA processing"/>
    <property type="evidence" value="ECO:0007669"/>
    <property type="project" value="InterPro"/>
</dbReference>
<dbReference type="GO" id="GO:0005737">
    <property type="term" value="C:cytoplasm"/>
    <property type="evidence" value="ECO:0007669"/>
    <property type="project" value="TreeGrafter"/>
</dbReference>
<evidence type="ECO:0000313" key="5">
    <source>
        <dbReference type="EMBL" id="KAB2581368.1"/>
    </source>
</evidence>
<dbReference type="Proteomes" id="UP000325902">
    <property type="component" value="Unassembled WGS sequence"/>
</dbReference>
<reference evidence="6" key="2">
    <citation type="journal article" date="2018" name="DNA Res.">
        <title>Comparative genome and transcriptome analyses reveal adaptations to opportunistic infections in woody plant degrading pathogens of Botryosphaeriaceae.</title>
        <authorList>
            <person name="Yan J.Y."/>
            <person name="Zhao W.S."/>
            <person name="Chen Z."/>
            <person name="Xing Q.K."/>
            <person name="Zhang W."/>
            <person name="Chethana K.W.T."/>
            <person name="Xue M.F."/>
            <person name="Xu J.P."/>
            <person name="Phillips A.J.L."/>
            <person name="Wang Y."/>
            <person name="Liu J.H."/>
            <person name="Liu M."/>
            <person name="Zhou Y."/>
            <person name="Jayawardena R.S."/>
            <person name="Manawasinghe I.S."/>
            <person name="Huang J.B."/>
            <person name="Qiao G.H."/>
            <person name="Fu C.Y."/>
            <person name="Guo F.F."/>
            <person name="Dissanayake A.J."/>
            <person name="Peng Y.L."/>
            <person name="Hyde K.D."/>
            <person name="Li X.H."/>
        </authorList>
    </citation>
    <scope>NUCLEOTIDE SEQUENCE</scope>
    <source>
        <strain evidence="6">CSS-01s</strain>
    </source>
</reference>
<dbReference type="SUPFAM" id="SSF110324">
    <property type="entry name" value="Ribosomal L27 protein-like"/>
    <property type="match status" value="1"/>
</dbReference>
<dbReference type="PROSITE" id="PS50126">
    <property type="entry name" value="S1"/>
    <property type="match status" value="1"/>
</dbReference>
<dbReference type="InterPro" id="IPR025721">
    <property type="entry name" value="Exosome_cplx_N_dom"/>
</dbReference>
<dbReference type="EMBL" id="VCHE01000001">
    <property type="protein sequence ID" value="KAB2581368.1"/>
    <property type="molecule type" value="Genomic_DNA"/>
</dbReference>
<dbReference type="GO" id="GO:0003723">
    <property type="term" value="F:RNA binding"/>
    <property type="evidence" value="ECO:0007669"/>
    <property type="project" value="InterPro"/>
</dbReference>
<dbReference type="GO" id="GO:0000176">
    <property type="term" value="C:nuclear exosome (RNase complex)"/>
    <property type="evidence" value="ECO:0007669"/>
    <property type="project" value="TreeGrafter"/>
</dbReference>
<keyword evidence="7" id="KW-1185">Reference proteome</keyword>
<keyword evidence="3" id="KW-0271">Exosome</keyword>
<organism evidence="5 7">
    <name type="scientific">Lasiodiplodia theobromae</name>
    <dbReference type="NCBI Taxonomy" id="45133"/>
    <lineage>
        <taxon>Eukaryota</taxon>
        <taxon>Fungi</taxon>
        <taxon>Dikarya</taxon>
        <taxon>Ascomycota</taxon>
        <taxon>Pezizomycotina</taxon>
        <taxon>Dothideomycetes</taxon>
        <taxon>Dothideomycetes incertae sedis</taxon>
        <taxon>Botryosphaeriales</taxon>
        <taxon>Botryosphaeriaceae</taxon>
        <taxon>Lasiodiplodia</taxon>
    </lineage>
</organism>
<protein>
    <submittedName>
        <fullName evidence="5">Exosome complex component csl4</fullName>
    </submittedName>
</protein>
<reference evidence="5 7" key="3">
    <citation type="journal article" date="2019" name="Sci. Rep.">
        <title>A multi-omics analysis of the grapevine pathogen Lasiodiplodia theobromae reveals that temperature affects the expression of virulence- and pathogenicity-related genes.</title>
        <authorList>
            <person name="Felix C."/>
            <person name="Meneses R."/>
            <person name="Goncalves M.F.M."/>
            <person name="Tilleman L."/>
            <person name="Duarte A.S."/>
            <person name="Jorrin-Novo J.V."/>
            <person name="Van de Peer Y."/>
            <person name="Deforce D."/>
            <person name="Van Nieuwerburgh F."/>
            <person name="Esteves A.C."/>
            <person name="Alves A."/>
        </authorList>
    </citation>
    <scope>NUCLEOTIDE SEQUENCE [LARGE SCALE GENOMIC DNA]</scope>
    <source>
        <strain evidence="5 7">LA-SOL3</strain>
    </source>
</reference>
<evidence type="ECO:0000256" key="2">
    <source>
        <dbReference type="ARBA" id="ARBA00022490"/>
    </source>
</evidence>